<dbReference type="SUPFAM" id="SSF82199">
    <property type="entry name" value="SET domain"/>
    <property type="match status" value="1"/>
</dbReference>
<dbReference type="PANTHER" id="PTHR13271">
    <property type="entry name" value="UNCHARACTERIZED PUTATIVE METHYLTRANSFERASE"/>
    <property type="match status" value="1"/>
</dbReference>
<dbReference type="AlphaFoldDB" id="A0ABD3N4T7"/>
<dbReference type="Gene3D" id="3.90.1410.10">
    <property type="entry name" value="set domain protein methyltransferase, domain 1"/>
    <property type="match status" value="1"/>
</dbReference>
<keyword evidence="2" id="KW-0472">Membrane</keyword>
<dbReference type="Proteomes" id="UP001530293">
    <property type="component" value="Unassembled WGS sequence"/>
</dbReference>
<dbReference type="InterPro" id="IPR046341">
    <property type="entry name" value="SET_dom_sf"/>
</dbReference>
<dbReference type="InterPro" id="IPR050600">
    <property type="entry name" value="SETD3_SETD6_MTase"/>
</dbReference>
<gene>
    <name evidence="3" type="ORF">ACHAWU_010339</name>
</gene>
<keyword evidence="4" id="KW-1185">Reference proteome</keyword>
<feature type="compositionally biased region" description="Low complexity" evidence="1">
    <location>
        <begin position="59"/>
        <end position="86"/>
    </location>
</feature>
<feature type="compositionally biased region" description="Polar residues" evidence="1">
    <location>
        <begin position="745"/>
        <end position="757"/>
    </location>
</feature>
<keyword evidence="2" id="KW-1133">Transmembrane helix</keyword>
<feature type="region of interest" description="Disordered" evidence="1">
    <location>
        <begin position="420"/>
        <end position="442"/>
    </location>
</feature>
<feature type="region of interest" description="Disordered" evidence="1">
    <location>
        <begin position="33"/>
        <end position="86"/>
    </location>
</feature>
<evidence type="ECO:0000256" key="2">
    <source>
        <dbReference type="SAM" id="Phobius"/>
    </source>
</evidence>
<feature type="transmembrane region" description="Helical" evidence="2">
    <location>
        <begin position="102"/>
        <end position="121"/>
    </location>
</feature>
<evidence type="ECO:0000256" key="1">
    <source>
        <dbReference type="SAM" id="MobiDB-lite"/>
    </source>
</evidence>
<reference evidence="3 4" key="1">
    <citation type="submission" date="2024-10" db="EMBL/GenBank/DDBJ databases">
        <title>Updated reference genomes for cyclostephanoid diatoms.</title>
        <authorList>
            <person name="Roberts W.R."/>
            <person name="Alverson A.J."/>
        </authorList>
    </citation>
    <scope>NUCLEOTIDE SEQUENCE [LARGE SCALE GENOMIC DNA]</scope>
    <source>
        <strain evidence="3 4">AJA232-27</strain>
    </source>
</reference>
<feature type="compositionally biased region" description="Low complexity" evidence="1">
    <location>
        <begin position="40"/>
        <end position="52"/>
    </location>
</feature>
<evidence type="ECO:0008006" key="5">
    <source>
        <dbReference type="Google" id="ProtNLM"/>
    </source>
</evidence>
<dbReference type="PANTHER" id="PTHR13271:SF137">
    <property type="entry name" value="SET DOMAIN-CONTAINING PROTEIN"/>
    <property type="match status" value="1"/>
</dbReference>
<name>A0ABD3N4T7_9STRA</name>
<keyword evidence="2" id="KW-0812">Transmembrane</keyword>
<evidence type="ECO:0000313" key="3">
    <source>
        <dbReference type="EMBL" id="KAL3767715.1"/>
    </source>
</evidence>
<organism evidence="3 4">
    <name type="scientific">Discostella pseudostelligera</name>
    <dbReference type="NCBI Taxonomy" id="259834"/>
    <lineage>
        <taxon>Eukaryota</taxon>
        <taxon>Sar</taxon>
        <taxon>Stramenopiles</taxon>
        <taxon>Ochrophyta</taxon>
        <taxon>Bacillariophyta</taxon>
        <taxon>Coscinodiscophyceae</taxon>
        <taxon>Thalassiosirophycidae</taxon>
        <taxon>Stephanodiscales</taxon>
        <taxon>Stephanodiscaceae</taxon>
        <taxon>Discostella</taxon>
    </lineage>
</organism>
<dbReference type="EMBL" id="JALLBG020000073">
    <property type="protein sequence ID" value="KAL3767715.1"/>
    <property type="molecule type" value="Genomic_DNA"/>
</dbReference>
<feature type="region of interest" description="Disordered" evidence="1">
    <location>
        <begin position="742"/>
        <end position="765"/>
    </location>
</feature>
<proteinExistence type="predicted"/>
<protein>
    <recommendedName>
        <fullName evidence="5">SET domain-containing protein</fullName>
    </recommendedName>
</protein>
<evidence type="ECO:0000313" key="4">
    <source>
        <dbReference type="Proteomes" id="UP001530293"/>
    </source>
</evidence>
<accession>A0ABD3N4T7</accession>
<sequence>MSTAAALDAKAKRLASFKTSLLNLKAAMRQRQMIRKPGDADTAADADANANAPTSSHEQQQQQQAPAHPHADTISPSSTSSPPTNNNFLSWIQTERECFTRILLCAALGVLLGFAIGAGWLTRRGGFVTSGYHHYMTSENPTADEALTAMSPKTEELVDNSERVIRYFVVSAWRVRLANNIRGLLLYKLLTLKTTPWRILLGLYPSSPNRLWVAASPLWPPNWLLFREVDLTQIEVGDRGFSPFMVSCLSFILPWHRKLIHSLAVKEKFKVDLRYRRVGNNIYEPSFMSTSSPTSLFSSILPLKPSNQRINPYHHPMAFHVLREHIIRFENGFVHPDLGFLVPAPSGAERGIGMVRSTYTKCQVHCNPGTAEEKLRHKMDAHTQLEQSEMQDRIDEELMEEMKKEFPGIMATASMESVGNSTSSVDFGSVPPQLHSRPVNDDNLLDPIRNTTTYAGIQNAVQLQQLSSNAPYSQSEILLRIPIEAQITRKLALDTLTGLILHELPGRQTHMEELDDGFVLAVYLAHERGLGQKSRIWPYIATLPPRPTCALNWGWRQSIVDVVTALSMEMGTDVQGWPNEISKAAEAYEMIVMSLSRQFGDLLATRPGAEDVTDNIRWALCHVASRAIAGKDSHGRLRLVPMLDMINHDAAADKYMELSGTEKLEDGHILDADENDAGTFVVRSRRHGERKPLKKGQELMANYNVPDYSPLDWFLNMGYIPPERAGKWTMLEAALPRTYRGGFSRKSSTPGVRTNSAGAFGNGKPDVQVTRQYTQQQSRSM</sequence>
<dbReference type="CDD" id="cd10527">
    <property type="entry name" value="SET_LSMT"/>
    <property type="match status" value="1"/>
</dbReference>
<comment type="caution">
    <text evidence="3">The sequence shown here is derived from an EMBL/GenBank/DDBJ whole genome shotgun (WGS) entry which is preliminary data.</text>
</comment>